<feature type="region of interest" description="Disordered" evidence="1">
    <location>
        <begin position="418"/>
        <end position="444"/>
    </location>
</feature>
<feature type="region of interest" description="Disordered" evidence="1">
    <location>
        <begin position="195"/>
        <end position="267"/>
    </location>
</feature>
<sequence length="444" mass="50294">NSDKYPSTPNFRTQSHEEHLHQNNSSYSYKRRPFYPTSASRYYGNNSNKTNCSTNNRLYKTTDKLDNKENDTMKPLFNEDDYTRITTPRQDVLFKKGYLSRPKKTIETNVSSSTTISVLSTDDSISSGTQSLSPEHCSSTPEVFDLDHPLMYPGFYDQNGVFFVNPFISNGFDPYDGQMILMPYGGSPFSINPTEYCSNESTPPYPPNHYEKRDSVDSENSPKSPSSQNESASASASSTPAIDESSNETSQNGGESQCDSDGPKIEGELTSNEYYNVPMQFYYPLMYGPPPFMSINEMNYNDNMAQYVNNYGEKYNRFRKRKRRPYKCGNSTGVSATTTDYSEDEDSIEENGCDMYQSTQQDNINTKPTLTIDQCDDVITRTTLNTNVSEFVPRHLKSSLSQITFNVEVEEFRPRNYSPVLQSKSTDDPTPIEAITKEVASESQ</sequence>
<evidence type="ECO:0000313" key="3">
    <source>
        <dbReference type="Proteomes" id="UP001151699"/>
    </source>
</evidence>
<feature type="non-terminal residue" evidence="2">
    <location>
        <position position="1"/>
    </location>
</feature>
<dbReference type="EMBL" id="WJQU01000001">
    <property type="protein sequence ID" value="KAJ6650192.1"/>
    <property type="molecule type" value="Genomic_DNA"/>
</dbReference>
<evidence type="ECO:0000313" key="2">
    <source>
        <dbReference type="EMBL" id="KAJ6650192.1"/>
    </source>
</evidence>
<feature type="compositionally biased region" description="Basic and acidic residues" evidence="1">
    <location>
        <begin position="435"/>
        <end position="444"/>
    </location>
</feature>
<proteinExistence type="predicted"/>
<protein>
    <submittedName>
        <fullName evidence="2">Uncharacterized protein</fullName>
    </submittedName>
</protein>
<evidence type="ECO:0000256" key="1">
    <source>
        <dbReference type="SAM" id="MobiDB-lite"/>
    </source>
</evidence>
<feature type="compositionally biased region" description="Polar residues" evidence="1">
    <location>
        <begin position="247"/>
        <end position="259"/>
    </location>
</feature>
<feature type="compositionally biased region" description="Polar residues" evidence="1">
    <location>
        <begin position="128"/>
        <end position="140"/>
    </location>
</feature>
<feature type="non-terminal residue" evidence="2">
    <location>
        <position position="444"/>
    </location>
</feature>
<keyword evidence="3" id="KW-1185">Reference proteome</keyword>
<dbReference type="OrthoDB" id="8197936at2759"/>
<accession>A0A9Q0NH46</accession>
<feature type="compositionally biased region" description="Polar residues" evidence="1">
    <location>
        <begin position="1"/>
        <end position="13"/>
    </location>
</feature>
<dbReference type="Proteomes" id="UP001151699">
    <property type="component" value="Chromosome A"/>
</dbReference>
<reference evidence="2" key="1">
    <citation type="submission" date="2022-07" db="EMBL/GenBank/DDBJ databases">
        <authorList>
            <person name="Trinca V."/>
            <person name="Uliana J.V.C."/>
            <person name="Torres T.T."/>
            <person name="Ward R.J."/>
            <person name="Monesi N."/>
        </authorList>
    </citation>
    <scope>NUCLEOTIDE SEQUENCE</scope>
    <source>
        <strain evidence="2">HSMRA1968</strain>
        <tissue evidence="2">Whole embryos</tissue>
    </source>
</reference>
<gene>
    <name evidence="2" type="ORF">Bhyg_05437</name>
</gene>
<feature type="region of interest" description="Disordered" evidence="1">
    <location>
        <begin position="121"/>
        <end position="140"/>
    </location>
</feature>
<name>A0A9Q0NH46_9DIPT</name>
<feature type="region of interest" description="Disordered" evidence="1">
    <location>
        <begin position="1"/>
        <end position="33"/>
    </location>
</feature>
<dbReference type="AlphaFoldDB" id="A0A9Q0NH46"/>
<comment type="caution">
    <text evidence="2">The sequence shown here is derived from an EMBL/GenBank/DDBJ whole genome shotgun (WGS) entry which is preliminary data.</text>
</comment>
<feature type="compositionally biased region" description="Low complexity" evidence="1">
    <location>
        <begin position="218"/>
        <end position="238"/>
    </location>
</feature>
<organism evidence="2 3">
    <name type="scientific">Pseudolycoriella hygida</name>
    <dbReference type="NCBI Taxonomy" id="35572"/>
    <lineage>
        <taxon>Eukaryota</taxon>
        <taxon>Metazoa</taxon>
        <taxon>Ecdysozoa</taxon>
        <taxon>Arthropoda</taxon>
        <taxon>Hexapoda</taxon>
        <taxon>Insecta</taxon>
        <taxon>Pterygota</taxon>
        <taxon>Neoptera</taxon>
        <taxon>Endopterygota</taxon>
        <taxon>Diptera</taxon>
        <taxon>Nematocera</taxon>
        <taxon>Sciaroidea</taxon>
        <taxon>Sciaridae</taxon>
        <taxon>Pseudolycoriella</taxon>
    </lineage>
</organism>